<dbReference type="Proteomes" id="UP000735874">
    <property type="component" value="Unassembled WGS sequence"/>
</dbReference>
<feature type="region of interest" description="Disordered" evidence="1">
    <location>
        <begin position="23"/>
        <end position="49"/>
    </location>
</feature>
<dbReference type="EMBL" id="RCML01001267">
    <property type="protein sequence ID" value="KAG2963977.1"/>
    <property type="molecule type" value="Genomic_DNA"/>
</dbReference>
<reference evidence="3" key="1">
    <citation type="submission" date="2018-10" db="EMBL/GenBank/DDBJ databases">
        <title>Effector identification in a new, highly contiguous assembly of the strawberry crown rot pathogen Phytophthora cactorum.</title>
        <authorList>
            <person name="Armitage A.D."/>
            <person name="Nellist C.F."/>
            <person name="Bates H."/>
            <person name="Vickerstaff R.J."/>
            <person name="Harrison R.J."/>
        </authorList>
    </citation>
    <scope>NUCLEOTIDE SEQUENCE</scope>
    <source>
        <strain evidence="2">15-7</strain>
        <strain evidence="3">4032</strain>
        <strain evidence="4">P415</strain>
    </source>
</reference>
<evidence type="ECO:0000313" key="5">
    <source>
        <dbReference type="Proteomes" id="UP000774804"/>
    </source>
</evidence>
<dbReference type="EMBL" id="RCMG01001617">
    <property type="protein sequence ID" value="KAG2823337.1"/>
    <property type="molecule type" value="Genomic_DNA"/>
</dbReference>
<name>A0A8T1AKU3_9STRA</name>
<evidence type="ECO:0000313" key="3">
    <source>
        <dbReference type="EMBL" id="KAG2882000.1"/>
    </source>
</evidence>
<dbReference type="Proteomes" id="UP000697107">
    <property type="component" value="Unassembled WGS sequence"/>
</dbReference>
<proteinExistence type="predicted"/>
<evidence type="ECO:0000256" key="1">
    <source>
        <dbReference type="SAM" id="MobiDB-lite"/>
    </source>
</evidence>
<gene>
    <name evidence="2" type="ORF">PC113_g22200</name>
    <name evidence="3" type="ORF">PC115_g22075</name>
    <name evidence="4" type="ORF">PC118_g20597</name>
</gene>
<feature type="region of interest" description="Disordered" evidence="1">
    <location>
        <begin position="113"/>
        <end position="169"/>
    </location>
</feature>
<dbReference type="EMBL" id="RCMI01001710">
    <property type="protein sequence ID" value="KAG2882000.1"/>
    <property type="molecule type" value="Genomic_DNA"/>
</dbReference>
<accession>A0A8T1AKU3</accession>
<comment type="caution">
    <text evidence="3">The sequence shown here is derived from an EMBL/GenBank/DDBJ whole genome shotgun (WGS) entry which is preliminary data.</text>
</comment>
<organism evidence="3 5">
    <name type="scientific">Phytophthora cactorum</name>
    <dbReference type="NCBI Taxonomy" id="29920"/>
    <lineage>
        <taxon>Eukaryota</taxon>
        <taxon>Sar</taxon>
        <taxon>Stramenopiles</taxon>
        <taxon>Oomycota</taxon>
        <taxon>Peronosporomycetes</taxon>
        <taxon>Peronosporales</taxon>
        <taxon>Peronosporaceae</taxon>
        <taxon>Phytophthora</taxon>
    </lineage>
</organism>
<sequence>MRPGSGPRIPTYTVRVVQQVQEERVKQQIDISPPPAQDRKQSSDDPMPAFVSTNPSQAASQMIMVHHRVEEQLLCDREVWVIFQKVEREWVSGIVQNSPRVCGKQRGPVIRSSRYPVIGRGAAARGVRRGKSHPRGNRGRRSQSSHNQGPVEGDKNHGSQSPKGRSADQGACVEIPVELWAEEEYQEEYQPEQVIGAEKPEILRAI</sequence>
<dbReference type="AlphaFoldDB" id="A0A8T1AKU3"/>
<protein>
    <submittedName>
        <fullName evidence="3">Uncharacterized protein</fullName>
    </submittedName>
</protein>
<dbReference type="Proteomes" id="UP000774804">
    <property type="component" value="Unassembled WGS sequence"/>
</dbReference>
<evidence type="ECO:0000313" key="4">
    <source>
        <dbReference type="EMBL" id="KAG2963977.1"/>
    </source>
</evidence>
<feature type="compositionally biased region" description="Basic residues" evidence="1">
    <location>
        <begin position="126"/>
        <end position="143"/>
    </location>
</feature>
<evidence type="ECO:0000313" key="2">
    <source>
        <dbReference type="EMBL" id="KAG2823337.1"/>
    </source>
</evidence>